<dbReference type="AlphaFoldDB" id="A0A7S9GXE7"/>
<dbReference type="InterPro" id="IPR013785">
    <property type="entry name" value="Aldolase_TIM"/>
</dbReference>
<evidence type="ECO:0000313" key="4">
    <source>
        <dbReference type="EMBL" id="QPF89369.1"/>
    </source>
</evidence>
<keyword evidence="5" id="KW-1185">Reference proteome</keyword>
<dbReference type="PIRSF" id="PIRSF001365">
    <property type="entry name" value="DHDPS"/>
    <property type="match status" value="1"/>
</dbReference>
<name>A0A7S9GXE7_9BRAD</name>
<accession>A0A7S9GXE7</accession>
<comment type="similarity">
    <text evidence="2">Belongs to the DapA family.</text>
</comment>
<evidence type="ECO:0000313" key="5">
    <source>
        <dbReference type="Proteomes" id="UP000594621"/>
    </source>
</evidence>
<dbReference type="PANTHER" id="PTHR12128:SF72">
    <property type="entry name" value="DIHYDRODIPICOLINATE SYNTHASE"/>
    <property type="match status" value="1"/>
</dbReference>
<evidence type="ECO:0000256" key="2">
    <source>
        <dbReference type="PIRNR" id="PIRNR001365"/>
    </source>
</evidence>
<dbReference type="Pfam" id="PF00701">
    <property type="entry name" value="DHDPS"/>
    <property type="match status" value="1"/>
</dbReference>
<dbReference type="RefSeq" id="WP_195798908.1">
    <property type="nucleotide sequence ID" value="NZ_CP061379.1"/>
</dbReference>
<dbReference type="CDD" id="cd00408">
    <property type="entry name" value="DHDPS-like"/>
    <property type="match status" value="1"/>
</dbReference>
<dbReference type="KEGG" id="bcou:IC761_22980"/>
<gene>
    <name evidence="4" type="ORF">IC761_22980</name>
</gene>
<feature type="active site" description="Proton donor/acceptor" evidence="3">
    <location>
        <position position="146"/>
    </location>
</feature>
<keyword evidence="1 2" id="KW-0456">Lyase</keyword>
<dbReference type="Proteomes" id="UP000594621">
    <property type="component" value="Chromosome"/>
</dbReference>
<evidence type="ECO:0000256" key="3">
    <source>
        <dbReference type="PIRSR" id="PIRSR001365-1"/>
    </source>
</evidence>
<feature type="active site" description="Schiff-base intermediate with substrate" evidence="3">
    <location>
        <position position="175"/>
    </location>
</feature>
<dbReference type="SMART" id="SM01130">
    <property type="entry name" value="DHDPS"/>
    <property type="match status" value="1"/>
</dbReference>
<evidence type="ECO:0000256" key="1">
    <source>
        <dbReference type="ARBA" id="ARBA00023239"/>
    </source>
</evidence>
<proteinExistence type="inferred from homology"/>
<dbReference type="Gene3D" id="3.20.20.70">
    <property type="entry name" value="Aldolase class I"/>
    <property type="match status" value="1"/>
</dbReference>
<dbReference type="PANTHER" id="PTHR12128">
    <property type="entry name" value="DIHYDRODIPICOLINATE SYNTHASE"/>
    <property type="match status" value="1"/>
</dbReference>
<dbReference type="EMBL" id="CP061379">
    <property type="protein sequence ID" value="QPF89369.1"/>
    <property type="molecule type" value="Genomic_DNA"/>
</dbReference>
<protein>
    <submittedName>
        <fullName evidence="4">Dihydrodipicolinate synthase family protein</fullName>
    </submittedName>
</protein>
<sequence>MSAETRTFGDRLRGIHAATIVPMTPDFEIDEPALAAHLASVASVPGINGLLINGHASENFVLSLAEKRRVVELARAHAPKDCLIVSGVNHESSLEAAREAAALEQAGADGLLVFPPNSWALAHADDCVIEHHRRIRDATTGPLMLYAAPVGAGAMAYAPSLLERLVADPRFVAVKEGSWEVATYEQNLRLIRKLRPDFVVLGSGDEHLMTSYLVGSAGSQVSLACVVPELVVSLWTAAEVGNWEHARAAHEKLYSLAVAIYRNAPGGRATVRLKACLKLLGRLSCDAARPPQPPATAEELRSLEEALRLAGYGKLLIQ</sequence>
<reference evidence="4 5" key="1">
    <citation type="submission" date="2020-09" db="EMBL/GenBank/DDBJ databases">
        <title>Complete genomes of bradyrhizobia occurring on native shrubby legumes in Australia.</title>
        <authorList>
            <person name="Lafay B."/>
        </authorList>
    </citation>
    <scope>NUCLEOTIDE SEQUENCE [LARGE SCALE GENOMIC DNA]</scope>
    <source>
        <strain evidence="4 5">BDV5040</strain>
    </source>
</reference>
<organism evidence="4 5">
    <name type="scientific">Bradyrhizobium commune</name>
    <dbReference type="NCBI Taxonomy" id="83627"/>
    <lineage>
        <taxon>Bacteria</taxon>
        <taxon>Pseudomonadati</taxon>
        <taxon>Pseudomonadota</taxon>
        <taxon>Alphaproteobacteria</taxon>
        <taxon>Hyphomicrobiales</taxon>
        <taxon>Nitrobacteraceae</taxon>
        <taxon>Bradyrhizobium</taxon>
    </lineage>
</organism>
<dbReference type="GO" id="GO:0008840">
    <property type="term" value="F:4-hydroxy-tetrahydrodipicolinate synthase activity"/>
    <property type="evidence" value="ECO:0007669"/>
    <property type="project" value="TreeGrafter"/>
</dbReference>
<dbReference type="InterPro" id="IPR002220">
    <property type="entry name" value="DapA-like"/>
</dbReference>
<dbReference type="SUPFAM" id="SSF51569">
    <property type="entry name" value="Aldolase"/>
    <property type="match status" value="1"/>
</dbReference>